<dbReference type="AlphaFoldDB" id="A0A024UUA4"/>
<dbReference type="InterPro" id="IPR001202">
    <property type="entry name" value="WW_dom"/>
</dbReference>
<dbReference type="PROSITE" id="PS01159">
    <property type="entry name" value="WW_DOMAIN_1"/>
    <property type="match status" value="1"/>
</dbReference>
<dbReference type="Gene3D" id="2.20.70.10">
    <property type="match status" value="1"/>
</dbReference>
<gene>
    <name evidence="3" type="ORF">H310_00486</name>
</gene>
<feature type="region of interest" description="Disordered" evidence="1">
    <location>
        <begin position="71"/>
        <end position="101"/>
    </location>
</feature>
<evidence type="ECO:0000313" key="3">
    <source>
        <dbReference type="EMBL" id="ETW10111.1"/>
    </source>
</evidence>
<feature type="domain" description="WW" evidence="2">
    <location>
        <begin position="756"/>
        <end position="784"/>
    </location>
</feature>
<evidence type="ECO:0000256" key="1">
    <source>
        <dbReference type="SAM" id="MobiDB-lite"/>
    </source>
</evidence>
<accession>A0A024UUA4</accession>
<name>A0A024UUA4_9STRA</name>
<dbReference type="VEuPathDB" id="FungiDB:H310_00486"/>
<dbReference type="RefSeq" id="XP_008861522.1">
    <property type="nucleotide sequence ID" value="XM_008863300.1"/>
</dbReference>
<dbReference type="GeneID" id="20077536"/>
<dbReference type="eggNOG" id="ENOG502RPBB">
    <property type="taxonomic scope" value="Eukaryota"/>
</dbReference>
<dbReference type="SUPFAM" id="SSF51045">
    <property type="entry name" value="WW domain"/>
    <property type="match status" value="1"/>
</dbReference>
<organism evidence="3">
    <name type="scientific">Aphanomyces invadans</name>
    <dbReference type="NCBI Taxonomy" id="157072"/>
    <lineage>
        <taxon>Eukaryota</taxon>
        <taxon>Sar</taxon>
        <taxon>Stramenopiles</taxon>
        <taxon>Oomycota</taxon>
        <taxon>Saprolegniomycetes</taxon>
        <taxon>Saprolegniales</taxon>
        <taxon>Verrucalvaceae</taxon>
        <taxon>Aphanomyces</taxon>
    </lineage>
</organism>
<dbReference type="EMBL" id="KI913952">
    <property type="protein sequence ID" value="ETW10111.1"/>
    <property type="molecule type" value="Genomic_DNA"/>
</dbReference>
<proteinExistence type="predicted"/>
<sequence>MHRCRSEGPLPMATEELFLVSPSKRRIRDIIEMNRAVNDKLNEQVRVEESAQRTRYYTRWKHLREVYEIYKHHSPKSSRSPRRKSPTSPTHHQVGSPRQRKRGGPLVVACAELCVEPLVPVLVMSSIMHSALALNAHDPTTQTIVMSFLKCVQVSHPCKQPGTSYVDHRVICCMWDVLDHPTFAPLRRLTRFFDMFGIASSISPELVVNAKDIRPMLTSVCPTPKTEAEMEVFVKDLLSSLNGSDLRLGDFVSFADTCFDLQVLVRRLCWENLTEFQRAAIEQDELDMTASFVERERLAAQHAKALAYWIHMEPRHRFMRWKQFAADSVRLKRADCHAVRYKWGRGVMYLEKNVHRVRWMRRSLQKAAHCHNRTLTVVAWEGLVSFWTSCRELERVATNRSRLLYDAARRRSAWTSLVNYALDQRQAKQVLLERTMILMQQTTGKLLAKMVTAWRYFVELQKLDRMSQQRQDDMVAASVEFERYQHECLCMDREDGLAAQMRADEAAEVERARKAVFREQSRQVFQVRKIKKQEEARTALKKKREEAQAKLAEAAWIDIEQMAVAKARTSAEDWLRTPQGQTELQAAATYIYEDPPANVSKMLQNDPTYSNVPDCAWVCRLESIGGRHAKAYFYHSERLEKVLCDELTMKAALAIASEQLIQLRINTMKVQLAQRGEEEKTKFQRNAAAKRIQMLFRCRQAKKYVRSLLRSLVMKRIDAATGRLVYFNIQERTTSYAPPRLMGAAEGTLPVESSTWVRRVDGASGEQFYMDMTTGETSWMPPNYYVMCTQCKMNFCTSRSTATGERFCVSCYAELAQLQRQADKAANVAGDGIVQGAAGTASKPWTRIAVVPAKCCVCKVNNGEVLCHECHGDTTCSRCFTVLHKNPKLKTHTKHESLVYTLPA</sequence>
<dbReference type="OrthoDB" id="64244at2759"/>
<evidence type="ECO:0000259" key="2">
    <source>
        <dbReference type="PROSITE" id="PS50020"/>
    </source>
</evidence>
<dbReference type="PROSITE" id="PS50096">
    <property type="entry name" value="IQ"/>
    <property type="match status" value="1"/>
</dbReference>
<feature type="compositionally biased region" description="Basic residues" evidence="1">
    <location>
        <begin position="72"/>
        <end position="85"/>
    </location>
</feature>
<dbReference type="InterPro" id="IPR036020">
    <property type="entry name" value="WW_dom_sf"/>
</dbReference>
<protein>
    <recommendedName>
        <fullName evidence="2">WW domain-containing protein</fullName>
    </recommendedName>
</protein>
<dbReference type="PROSITE" id="PS50020">
    <property type="entry name" value="WW_DOMAIN_2"/>
    <property type="match status" value="1"/>
</dbReference>
<reference evidence="3" key="1">
    <citation type="submission" date="2013-12" db="EMBL/GenBank/DDBJ databases">
        <title>The Genome Sequence of Aphanomyces invadans NJM9701.</title>
        <authorList>
            <consortium name="The Broad Institute Genomics Platform"/>
            <person name="Russ C."/>
            <person name="Tyler B."/>
            <person name="van West P."/>
            <person name="Dieguez-Uribeondo J."/>
            <person name="Young S.K."/>
            <person name="Zeng Q."/>
            <person name="Gargeya S."/>
            <person name="Fitzgerald M."/>
            <person name="Abouelleil A."/>
            <person name="Alvarado L."/>
            <person name="Chapman S.B."/>
            <person name="Gainer-Dewar J."/>
            <person name="Goldberg J."/>
            <person name="Griggs A."/>
            <person name="Gujja S."/>
            <person name="Hansen M."/>
            <person name="Howarth C."/>
            <person name="Imamovic A."/>
            <person name="Ireland A."/>
            <person name="Larimer J."/>
            <person name="McCowan C."/>
            <person name="Murphy C."/>
            <person name="Pearson M."/>
            <person name="Poon T.W."/>
            <person name="Priest M."/>
            <person name="Roberts A."/>
            <person name="Saif S."/>
            <person name="Shea T."/>
            <person name="Sykes S."/>
            <person name="Wortman J."/>
            <person name="Nusbaum C."/>
            <person name="Birren B."/>
        </authorList>
    </citation>
    <scope>NUCLEOTIDE SEQUENCE [LARGE SCALE GENOMIC DNA]</scope>
    <source>
        <strain evidence="3">NJM9701</strain>
    </source>
</reference>